<feature type="region of interest" description="Disordered" evidence="1">
    <location>
        <begin position="383"/>
        <end position="437"/>
    </location>
</feature>
<feature type="region of interest" description="Disordered" evidence="1">
    <location>
        <begin position="627"/>
        <end position="660"/>
    </location>
</feature>
<reference evidence="2" key="2">
    <citation type="submission" date="2011-03" db="EMBL/GenBank/DDBJ databases">
        <title>Comparative genomics and transcriptomics of Neospora caninum and Toxoplasma gondii.</title>
        <authorList>
            <person name="Reid A.J."/>
            <person name="Sohal A."/>
            <person name="Harris D."/>
            <person name="Quail M."/>
            <person name="Sanders M."/>
            <person name="Berriman M."/>
            <person name="Wastling J.M."/>
            <person name="Pain A."/>
        </authorList>
    </citation>
    <scope>NUCLEOTIDE SEQUENCE</scope>
    <source>
        <strain evidence="2">Liverpool</strain>
    </source>
</reference>
<protein>
    <submittedName>
        <fullName evidence="2">Uncharacterized protein</fullName>
    </submittedName>
</protein>
<feature type="compositionally biased region" description="Basic and acidic residues" evidence="1">
    <location>
        <begin position="135"/>
        <end position="145"/>
    </location>
</feature>
<reference evidence="2" key="1">
    <citation type="submission" date="2011-02" db="EMBL/GenBank/DDBJ databases">
        <authorList>
            <person name="Aslett M."/>
        </authorList>
    </citation>
    <scope>NUCLEOTIDE SEQUENCE</scope>
    <source>
        <strain evidence="2">Liverpool</strain>
    </source>
</reference>
<dbReference type="VEuPathDB" id="ToxoDB:NCLIV_010670"/>
<reference evidence="3" key="4">
    <citation type="journal article" date="2015" name="PLoS ONE">
        <title>Comprehensive Evaluation of Toxoplasma gondii VEG and Neospora caninum LIV Genomes with Tachyzoite Stage Transcriptome and Proteome Defines Novel Transcript Features.</title>
        <authorList>
            <person name="Ramaprasad A."/>
            <person name="Mourier T."/>
            <person name="Naeem R."/>
            <person name="Malas T.B."/>
            <person name="Moussa E."/>
            <person name="Panigrahi A."/>
            <person name="Vermont S.J."/>
            <person name="Otto T.D."/>
            <person name="Wastling J."/>
            <person name="Pain A."/>
        </authorList>
    </citation>
    <scope>NUCLEOTIDE SEQUENCE</scope>
    <source>
        <strain evidence="3">Liverpool</strain>
    </source>
</reference>
<feature type="region of interest" description="Disordered" evidence="1">
    <location>
        <begin position="92"/>
        <end position="145"/>
    </location>
</feature>
<dbReference type="RefSeq" id="XP_003880631.1">
    <property type="nucleotide sequence ID" value="XM_003880582.1"/>
</dbReference>
<dbReference type="Proteomes" id="UP000007494">
    <property type="component" value="Chromosome IV"/>
</dbReference>
<dbReference type="OMA" id="AFWNPKS"/>
<feature type="compositionally biased region" description="Basic and acidic residues" evidence="1">
    <location>
        <begin position="543"/>
        <end position="554"/>
    </location>
</feature>
<dbReference type="eggNOG" id="ENOG502QYS4">
    <property type="taxonomic scope" value="Eukaryota"/>
</dbReference>
<reference evidence="4" key="3">
    <citation type="journal article" date="2012" name="PLoS Pathog.">
        <title>Comparative genomics of the apicomplexan parasites Toxoplasma gondii and Neospora caninum: Coccidia differing in host range and transmission strategy.</title>
        <authorList>
            <person name="Reid A.J."/>
            <person name="Vermont S.J."/>
            <person name="Cotton J.A."/>
            <person name="Harris D."/>
            <person name="Hill-Cawthorne G.A."/>
            <person name="Konen-Waisman S."/>
            <person name="Latham S.M."/>
            <person name="Mourier T."/>
            <person name="Norton R."/>
            <person name="Quail M.A."/>
            <person name="Sanders M."/>
            <person name="Shanmugam D."/>
            <person name="Sohal A."/>
            <person name="Wasmuth J.D."/>
            <person name="Brunk B."/>
            <person name="Grigg M.E."/>
            <person name="Howard J.C."/>
            <person name="Parkinson J."/>
            <person name="Roos D.S."/>
            <person name="Trees A.J."/>
            <person name="Berriman M."/>
            <person name="Pain A."/>
            <person name="Wastling J.M."/>
        </authorList>
    </citation>
    <scope>NUCLEOTIDE SEQUENCE [LARGE SCALE GENOMIC DNA]</scope>
    <source>
        <strain evidence="4">Liverpool</strain>
    </source>
</reference>
<keyword evidence="4" id="KW-1185">Reference proteome</keyword>
<feature type="compositionally biased region" description="Basic and acidic residues" evidence="1">
    <location>
        <begin position="489"/>
        <end position="498"/>
    </location>
</feature>
<evidence type="ECO:0000313" key="3">
    <source>
        <dbReference type="EMBL" id="CEL65211.1"/>
    </source>
</evidence>
<feature type="compositionally biased region" description="Polar residues" evidence="1">
    <location>
        <begin position="404"/>
        <end position="416"/>
    </location>
</feature>
<evidence type="ECO:0000256" key="1">
    <source>
        <dbReference type="SAM" id="MobiDB-lite"/>
    </source>
</evidence>
<feature type="compositionally biased region" description="Polar residues" evidence="1">
    <location>
        <begin position="499"/>
        <end position="511"/>
    </location>
</feature>
<dbReference type="EMBL" id="LN714478">
    <property type="protein sequence ID" value="CEL65211.1"/>
    <property type="molecule type" value="Genomic_DNA"/>
</dbReference>
<gene>
    <name evidence="3" type="ORF">BN1204_010670</name>
    <name evidence="2" type="ORF">NCLIV_010670</name>
</gene>
<name>F0VAA9_NEOCL</name>
<feature type="compositionally biased region" description="Polar residues" evidence="1">
    <location>
        <begin position="466"/>
        <end position="476"/>
    </location>
</feature>
<feature type="region of interest" description="Disordered" evidence="1">
    <location>
        <begin position="1"/>
        <end position="52"/>
    </location>
</feature>
<feature type="compositionally biased region" description="Pro residues" evidence="1">
    <location>
        <begin position="420"/>
        <end position="431"/>
    </location>
</feature>
<sequence length="749" mass="81456">MPAKPPKAAGTMSKAKGKKKKTQGQKGNLPPRPDLRSYPKHQGPLPKPGWYTRCSVDDQIDACARKLRDFSLLTRPNGLPPRILLEASGSPRLALRSSSSRSDAVPLQRQAATSSSPGSPFGRPKTAISPQDPSNRYRLERPTLSDRAPKAVLAARTPAAAIRIPRSVEAAAIKMETSAMQTKTGGSLPCDSQTQATDAQWANAVTVDDVKALNIAGDPRYLEMQEFVSRCAERVSQAGGGGPGLEPTPDGFSAVPPTRRFRLEARWIPKQPSANDGNRCDGYSPKASELLPVVEPPVWGNPPSSLSRGGGSGTSCRRRTAFWNPKSYQHTGSTPRTAVAEPYTQAFFAELENRLREVLSCRNTKFRLSQLDSVYAWFQRQRPRSAATASSGAGPPRDCGGTDNRPNWTVTDALSTDPSDLPPAYPPPELPSPSDAFDASALASCRGSAFYDPQRPRRGSNGGFASRNNSTDNLDTAGNFRLPLAQDRLLGRQRESKRSSASGSICNSRRSSVLPASKGNRRSLEDAVSVAENPDVEACGSKASRDLTDEGRVHQDRRHAGSISAEEPSFLDFLQSHAPLVSPQDYLLELETRDLLPQGNPEDFISARRALMLDQLSSPVGVFTSRKEKATTSAPGREYAADRASVAAPDRSGATETEARTMTQTWAASCHRKYRGDLQQRYIQDLRKIRPPWGMKNIHVNSPSATGEGKVSLSNSPARWPRNHVERPGRLPRQTFAGKMSDLANPKRR</sequence>
<feature type="compositionally biased region" description="Low complexity" evidence="1">
    <location>
        <begin position="92"/>
        <end position="107"/>
    </location>
</feature>
<dbReference type="EMBL" id="FR823384">
    <property type="protein sequence ID" value="CBZ50598.1"/>
    <property type="molecule type" value="Genomic_DNA"/>
</dbReference>
<accession>F0VAA9</accession>
<feature type="region of interest" description="Disordered" evidence="1">
    <location>
        <begin position="295"/>
        <end position="316"/>
    </location>
</feature>
<feature type="region of interest" description="Disordered" evidence="1">
    <location>
        <begin position="696"/>
        <end position="749"/>
    </location>
</feature>
<proteinExistence type="predicted"/>
<evidence type="ECO:0000313" key="2">
    <source>
        <dbReference type="EMBL" id="CBZ50598.1"/>
    </source>
</evidence>
<dbReference type="AlphaFoldDB" id="F0VAA9"/>
<dbReference type="InParanoid" id="F0VAA9"/>
<evidence type="ECO:0000313" key="4">
    <source>
        <dbReference type="Proteomes" id="UP000007494"/>
    </source>
</evidence>
<dbReference type="GeneID" id="13441631"/>
<organism evidence="2 4">
    <name type="scientific">Neospora caninum (strain Liverpool)</name>
    <dbReference type="NCBI Taxonomy" id="572307"/>
    <lineage>
        <taxon>Eukaryota</taxon>
        <taxon>Sar</taxon>
        <taxon>Alveolata</taxon>
        <taxon>Apicomplexa</taxon>
        <taxon>Conoidasida</taxon>
        <taxon>Coccidia</taxon>
        <taxon>Eucoccidiorida</taxon>
        <taxon>Eimeriorina</taxon>
        <taxon>Sarcocystidae</taxon>
        <taxon>Neospora</taxon>
    </lineage>
</organism>
<feature type="region of interest" description="Disordered" evidence="1">
    <location>
        <begin position="449"/>
        <end position="562"/>
    </location>
</feature>
<dbReference type="OrthoDB" id="331913at2759"/>
<feature type="compositionally biased region" description="Low complexity" evidence="1">
    <location>
        <begin position="384"/>
        <end position="397"/>
    </location>
</feature>